<keyword evidence="3" id="KW-0808">Transferase</keyword>
<dbReference type="Proteomes" id="UP000188318">
    <property type="component" value="Unassembled WGS sequence"/>
</dbReference>
<evidence type="ECO:0000256" key="3">
    <source>
        <dbReference type="ARBA" id="ARBA00022679"/>
    </source>
</evidence>
<dbReference type="GO" id="GO:0004312">
    <property type="term" value="F:fatty acid synthase activity"/>
    <property type="evidence" value="ECO:0007669"/>
    <property type="project" value="TreeGrafter"/>
</dbReference>
<dbReference type="InterPro" id="IPR036291">
    <property type="entry name" value="NAD(P)-bd_dom_sf"/>
</dbReference>
<dbReference type="CDD" id="cd00833">
    <property type="entry name" value="PKS"/>
    <property type="match status" value="1"/>
</dbReference>
<proteinExistence type="predicted"/>
<dbReference type="SUPFAM" id="SSF51735">
    <property type="entry name" value="NAD(P)-binding Rossmann-fold domains"/>
    <property type="match status" value="1"/>
</dbReference>
<dbReference type="InterPro" id="IPR009081">
    <property type="entry name" value="PP-bd_ACP"/>
</dbReference>
<dbReference type="PANTHER" id="PTHR43775:SF29">
    <property type="entry name" value="ASPERFURANONE POLYKETIDE SYNTHASE AFOG-RELATED"/>
    <property type="match status" value="1"/>
</dbReference>
<evidence type="ECO:0000256" key="1">
    <source>
        <dbReference type="ARBA" id="ARBA00022450"/>
    </source>
</evidence>
<dbReference type="PANTHER" id="PTHR43775">
    <property type="entry name" value="FATTY ACID SYNTHASE"/>
    <property type="match status" value="1"/>
</dbReference>
<dbReference type="GO" id="GO:0006633">
    <property type="term" value="P:fatty acid biosynthetic process"/>
    <property type="evidence" value="ECO:0007669"/>
    <property type="project" value="TreeGrafter"/>
</dbReference>
<dbReference type="Gene3D" id="3.40.50.720">
    <property type="entry name" value="NAD(P)-binding Rossmann-like Domain"/>
    <property type="match status" value="1"/>
</dbReference>
<evidence type="ECO:0000313" key="7">
    <source>
        <dbReference type="Proteomes" id="UP000188318"/>
    </source>
</evidence>
<sequence>MERTIPYEPIAVIGMAGKFADEAEDCEKLWQVLQEGKCTWQPFPPDRLNADSHFHNDPDRGGTLRVAEGHFLAEDLSKFEAGFFSILQAEAELMDPQHRLLLANVYHALENSGTTLEKAKGTDTAVYVACFSTDYWNMLNADPEQIQKHNILGTHNAILSNRISWFFDFKGTSATVDTACSGSLIAVHMACQSLILGESKMAIASGVNSISYPITTQDLSKLGALSPDDPARAGRLMRDALDLYLKEKIGVPSSLTVLRFSEVGEALRRFQTGEAKGKMVLVDSGNDIVSMLPPTTAPLCFPRDASYIIAGGVGGLEREIARWMAYRGARHLILLSRSGGDPESVTALMNNLKPVGCEAVVLKCNIANRGAIIAALKGVRNWPPIKGCIQAAMDLRDMPLANMAAADFKTATSPKVEGSWNLHSVLPNDTEFFIMLSSIAGIIGTSGAANYAAGNTFQDELARYRSDRGLPSYSIDLGVVASAGYVAENWKVKRNLSSKASGELSGIRMEDLFRLLEYCAHPGNPSRTSPQSPQIIIGLDTAPLMDRTLNSGEVLDYQRSALWANIRGSRTCESQALISTSGTQSRKEDECSQLNAADSWQSAVDTVVHCVQEKLSSMLCIPMAEIDPHRRLSDYGVDSLVAVEFRTWMNRAIGADIPVLEIMGSDNIDAVSCRAAQLSEFVRKDLKVVHH</sequence>
<dbReference type="Gene3D" id="1.10.1200.10">
    <property type="entry name" value="ACP-like"/>
    <property type="match status" value="1"/>
</dbReference>
<evidence type="ECO:0000256" key="2">
    <source>
        <dbReference type="ARBA" id="ARBA00022553"/>
    </source>
</evidence>
<dbReference type="SUPFAM" id="SSF53901">
    <property type="entry name" value="Thiolase-like"/>
    <property type="match status" value="1"/>
</dbReference>
<gene>
    <name evidence="6" type="ORF">ASPCADRAFT_132227</name>
</gene>
<dbReference type="SUPFAM" id="SSF47336">
    <property type="entry name" value="ACP-like"/>
    <property type="match status" value="1"/>
</dbReference>
<dbReference type="VEuPathDB" id="FungiDB:ASPCADRAFT_132227"/>
<dbReference type="InterPro" id="IPR014030">
    <property type="entry name" value="Ketoacyl_synth_N"/>
</dbReference>
<dbReference type="GO" id="GO:0031177">
    <property type="term" value="F:phosphopantetheine binding"/>
    <property type="evidence" value="ECO:0007669"/>
    <property type="project" value="InterPro"/>
</dbReference>
<dbReference type="InterPro" id="IPR020841">
    <property type="entry name" value="PKS_Beta-ketoAc_synthase_dom"/>
</dbReference>
<dbReference type="EMBL" id="KV907503">
    <property type="protein sequence ID" value="OOF93884.1"/>
    <property type="molecule type" value="Genomic_DNA"/>
</dbReference>
<dbReference type="STRING" id="602072.A0A1R3RHB4"/>
<keyword evidence="7" id="KW-1185">Reference proteome</keyword>
<accession>A0A1R3RHB4</accession>
<dbReference type="AlphaFoldDB" id="A0A1R3RHB4"/>
<dbReference type="PROSITE" id="PS50075">
    <property type="entry name" value="CARRIER"/>
    <property type="match status" value="1"/>
</dbReference>
<keyword evidence="2" id="KW-0597">Phosphoprotein</keyword>
<protein>
    <submittedName>
        <fullName evidence="6">Uncharacterized protein</fullName>
    </submittedName>
</protein>
<reference evidence="7" key="1">
    <citation type="journal article" date="2017" name="Genome Biol.">
        <title>Comparative genomics reveals high biological diversity and specific adaptations in the industrially and medically important fungal genus Aspergillus.</title>
        <authorList>
            <person name="de Vries R.P."/>
            <person name="Riley R."/>
            <person name="Wiebenga A."/>
            <person name="Aguilar-Osorio G."/>
            <person name="Amillis S."/>
            <person name="Uchima C.A."/>
            <person name="Anderluh G."/>
            <person name="Asadollahi M."/>
            <person name="Askin M."/>
            <person name="Barry K."/>
            <person name="Battaglia E."/>
            <person name="Bayram O."/>
            <person name="Benocci T."/>
            <person name="Braus-Stromeyer S.A."/>
            <person name="Caldana C."/>
            <person name="Canovas D."/>
            <person name="Cerqueira G.C."/>
            <person name="Chen F."/>
            <person name="Chen W."/>
            <person name="Choi C."/>
            <person name="Clum A."/>
            <person name="Dos Santos R.A."/>
            <person name="Damasio A.R."/>
            <person name="Diallinas G."/>
            <person name="Emri T."/>
            <person name="Fekete E."/>
            <person name="Flipphi M."/>
            <person name="Freyberg S."/>
            <person name="Gallo A."/>
            <person name="Gournas C."/>
            <person name="Habgood R."/>
            <person name="Hainaut M."/>
            <person name="Harispe M.L."/>
            <person name="Henrissat B."/>
            <person name="Hilden K.S."/>
            <person name="Hope R."/>
            <person name="Hossain A."/>
            <person name="Karabika E."/>
            <person name="Karaffa L."/>
            <person name="Karanyi Z."/>
            <person name="Krasevec N."/>
            <person name="Kuo A."/>
            <person name="Kusch H."/>
            <person name="LaButti K."/>
            <person name="Lagendijk E.L."/>
            <person name="Lapidus A."/>
            <person name="Levasseur A."/>
            <person name="Lindquist E."/>
            <person name="Lipzen A."/>
            <person name="Logrieco A.F."/>
            <person name="MacCabe A."/>
            <person name="Maekelae M.R."/>
            <person name="Malavazi I."/>
            <person name="Melin P."/>
            <person name="Meyer V."/>
            <person name="Mielnichuk N."/>
            <person name="Miskei M."/>
            <person name="Molnar A.P."/>
            <person name="Mule G."/>
            <person name="Ngan C.Y."/>
            <person name="Orejas M."/>
            <person name="Orosz E."/>
            <person name="Ouedraogo J.P."/>
            <person name="Overkamp K.M."/>
            <person name="Park H.-S."/>
            <person name="Perrone G."/>
            <person name="Piumi F."/>
            <person name="Punt P.J."/>
            <person name="Ram A.F."/>
            <person name="Ramon A."/>
            <person name="Rauscher S."/>
            <person name="Record E."/>
            <person name="Riano-Pachon D.M."/>
            <person name="Robert V."/>
            <person name="Roehrig J."/>
            <person name="Ruller R."/>
            <person name="Salamov A."/>
            <person name="Salih N.S."/>
            <person name="Samson R.A."/>
            <person name="Sandor E."/>
            <person name="Sanguinetti M."/>
            <person name="Schuetze T."/>
            <person name="Sepcic K."/>
            <person name="Shelest E."/>
            <person name="Sherlock G."/>
            <person name="Sophianopoulou V."/>
            <person name="Squina F.M."/>
            <person name="Sun H."/>
            <person name="Susca A."/>
            <person name="Todd R.B."/>
            <person name="Tsang A."/>
            <person name="Unkles S.E."/>
            <person name="van de Wiele N."/>
            <person name="van Rossen-Uffink D."/>
            <person name="Oliveira J.V."/>
            <person name="Vesth T.C."/>
            <person name="Visser J."/>
            <person name="Yu J.-H."/>
            <person name="Zhou M."/>
            <person name="Andersen M.R."/>
            <person name="Archer D.B."/>
            <person name="Baker S.E."/>
            <person name="Benoit I."/>
            <person name="Brakhage A.A."/>
            <person name="Braus G.H."/>
            <person name="Fischer R."/>
            <person name="Frisvad J.C."/>
            <person name="Goldman G.H."/>
            <person name="Houbraken J."/>
            <person name="Oakley B."/>
            <person name="Pocsi I."/>
            <person name="Scazzocchio C."/>
            <person name="Seiboth B."/>
            <person name="vanKuyk P.A."/>
            <person name="Wortman J."/>
            <person name="Dyer P.S."/>
            <person name="Grigoriev I.V."/>
        </authorList>
    </citation>
    <scope>NUCLEOTIDE SEQUENCE [LARGE SCALE GENOMIC DNA]</scope>
    <source>
        <strain evidence="7">ITEM 5010</strain>
    </source>
</reference>
<keyword evidence="1" id="KW-0596">Phosphopantetheine</keyword>
<dbReference type="SMART" id="SM00825">
    <property type="entry name" value="PKS_KS"/>
    <property type="match status" value="1"/>
</dbReference>
<dbReference type="InterPro" id="IPR020806">
    <property type="entry name" value="PKS_PP-bd"/>
</dbReference>
<dbReference type="InterPro" id="IPR016039">
    <property type="entry name" value="Thiolase-like"/>
</dbReference>
<feature type="domain" description="Ketosynthase family 3 (KS3)" evidence="5">
    <location>
        <begin position="7"/>
        <end position="411"/>
    </location>
</feature>
<dbReference type="OMA" id="RSALWAN"/>
<dbReference type="Pfam" id="PF08659">
    <property type="entry name" value="KR"/>
    <property type="match status" value="1"/>
</dbReference>
<dbReference type="InterPro" id="IPR036736">
    <property type="entry name" value="ACP-like_sf"/>
</dbReference>
<evidence type="ECO:0000313" key="6">
    <source>
        <dbReference type="EMBL" id="OOF93884.1"/>
    </source>
</evidence>
<dbReference type="InterPro" id="IPR050091">
    <property type="entry name" value="PKS_NRPS_Biosynth_Enz"/>
</dbReference>
<dbReference type="Pfam" id="PF00109">
    <property type="entry name" value="ketoacyl-synt"/>
    <property type="match status" value="1"/>
</dbReference>
<dbReference type="SMART" id="SM00822">
    <property type="entry name" value="PKS_KR"/>
    <property type="match status" value="1"/>
</dbReference>
<feature type="domain" description="Carrier" evidence="4">
    <location>
        <begin position="602"/>
        <end position="679"/>
    </location>
</feature>
<dbReference type="InterPro" id="IPR057326">
    <property type="entry name" value="KR_dom"/>
</dbReference>
<evidence type="ECO:0000259" key="5">
    <source>
        <dbReference type="PROSITE" id="PS52004"/>
    </source>
</evidence>
<dbReference type="Pfam" id="PF00550">
    <property type="entry name" value="PP-binding"/>
    <property type="match status" value="1"/>
</dbReference>
<dbReference type="Gene3D" id="3.40.47.10">
    <property type="match status" value="1"/>
</dbReference>
<dbReference type="OrthoDB" id="329835at2759"/>
<dbReference type="PROSITE" id="PS52004">
    <property type="entry name" value="KS3_2"/>
    <property type="match status" value="1"/>
</dbReference>
<name>A0A1R3RHB4_ASPC5</name>
<evidence type="ECO:0000259" key="4">
    <source>
        <dbReference type="PROSITE" id="PS50075"/>
    </source>
</evidence>
<dbReference type="SMART" id="SM00823">
    <property type="entry name" value="PKS_PP"/>
    <property type="match status" value="1"/>
</dbReference>
<dbReference type="InterPro" id="IPR013968">
    <property type="entry name" value="PKS_KR"/>
</dbReference>
<organism evidence="6 7">
    <name type="scientific">Aspergillus carbonarius (strain ITEM 5010)</name>
    <dbReference type="NCBI Taxonomy" id="602072"/>
    <lineage>
        <taxon>Eukaryota</taxon>
        <taxon>Fungi</taxon>
        <taxon>Dikarya</taxon>
        <taxon>Ascomycota</taxon>
        <taxon>Pezizomycotina</taxon>
        <taxon>Eurotiomycetes</taxon>
        <taxon>Eurotiomycetidae</taxon>
        <taxon>Eurotiales</taxon>
        <taxon>Aspergillaceae</taxon>
        <taxon>Aspergillus</taxon>
        <taxon>Aspergillus subgen. Circumdati</taxon>
    </lineage>
</organism>
<dbReference type="GO" id="GO:0044550">
    <property type="term" value="P:secondary metabolite biosynthetic process"/>
    <property type="evidence" value="ECO:0007669"/>
    <property type="project" value="UniProtKB-ARBA"/>
</dbReference>